<sequence length="292" mass="30765">MSRPALRRPSRPPLDVAGATAVVTGAAGGMGEHIARGLGRRGAHLALVDRDADGLERVGGLVGDESPGVRVSTYVADLSDRDAVTALAARLRDAHPDVRVLVNNAGVALGGRFVQTSEADFDWLLEVNLHTPIRLTRALLPLMIENGQGQVVGLSSLFGLVGPAGQTAYSTSKFGLRGFNESLASELDAEDQPVGVTSVHPGGIATNIARNARTASGVDPDEAARGRRAFDKALRYPADKAAEEIVEALVARRRRLLVGNDARALDALARVAPSGYWSVMQCGLELAARRSR</sequence>
<evidence type="ECO:0000256" key="3">
    <source>
        <dbReference type="RuleBase" id="RU000363"/>
    </source>
</evidence>
<dbReference type="InterPro" id="IPR020904">
    <property type="entry name" value="Sc_DH/Rdtase_CS"/>
</dbReference>
<evidence type="ECO:0000256" key="2">
    <source>
        <dbReference type="ARBA" id="ARBA00023002"/>
    </source>
</evidence>
<protein>
    <submittedName>
        <fullName evidence="5">SDR family NAD(P)-dependent oxidoreductase</fullName>
    </submittedName>
</protein>
<dbReference type="PROSITE" id="PS00061">
    <property type="entry name" value="ADH_SHORT"/>
    <property type="match status" value="1"/>
</dbReference>
<dbReference type="SMART" id="SM00822">
    <property type="entry name" value="PKS_KR"/>
    <property type="match status" value="1"/>
</dbReference>
<dbReference type="AlphaFoldDB" id="A0A5P8FI25"/>
<evidence type="ECO:0000313" key="6">
    <source>
        <dbReference type="Proteomes" id="UP000271708"/>
    </source>
</evidence>
<dbReference type="KEGG" id="jme:EEW87_000545"/>
<name>A0A5P8FI25_9MICO</name>
<evidence type="ECO:0000259" key="4">
    <source>
        <dbReference type="SMART" id="SM00822"/>
    </source>
</evidence>
<dbReference type="PRINTS" id="PR00080">
    <property type="entry name" value="SDRFAMILY"/>
</dbReference>
<comment type="similarity">
    <text evidence="1 3">Belongs to the short-chain dehydrogenases/reductases (SDR) family.</text>
</comment>
<dbReference type="InterPro" id="IPR036291">
    <property type="entry name" value="NAD(P)-bd_dom_sf"/>
</dbReference>
<dbReference type="RefSeq" id="WP_123092540.1">
    <property type="nucleotide sequence ID" value="NZ_CP044548.2"/>
</dbReference>
<accession>A0A5P8FI25</accession>
<dbReference type="PANTHER" id="PTHR44196">
    <property type="entry name" value="DEHYDROGENASE/REDUCTASE SDR FAMILY MEMBER 7B"/>
    <property type="match status" value="1"/>
</dbReference>
<dbReference type="SUPFAM" id="SSF51735">
    <property type="entry name" value="NAD(P)-binding Rossmann-fold domains"/>
    <property type="match status" value="1"/>
</dbReference>
<dbReference type="EMBL" id="CP044548">
    <property type="protein sequence ID" value="QFQ29139.1"/>
    <property type="molecule type" value="Genomic_DNA"/>
</dbReference>
<dbReference type="GeneID" id="59162918"/>
<dbReference type="OrthoDB" id="9775296at2"/>
<evidence type="ECO:0000256" key="1">
    <source>
        <dbReference type="ARBA" id="ARBA00006484"/>
    </source>
</evidence>
<reference evidence="5 6" key="1">
    <citation type="submission" date="2019-09" db="EMBL/GenBank/DDBJ databases">
        <title>Complete Genome Sequence of Janibacter melonis M714 with both human health impact and industrial applications.</title>
        <authorList>
            <person name="Jin M."/>
            <person name="Zhao Q.R."/>
        </authorList>
    </citation>
    <scope>NUCLEOTIDE SEQUENCE [LARGE SCALE GENOMIC DNA]</scope>
    <source>
        <strain evidence="5 6">M714</strain>
    </source>
</reference>
<dbReference type="Gene3D" id="3.40.50.720">
    <property type="entry name" value="NAD(P)-binding Rossmann-like Domain"/>
    <property type="match status" value="1"/>
</dbReference>
<dbReference type="Pfam" id="PF00106">
    <property type="entry name" value="adh_short"/>
    <property type="match status" value="1"/>
</dbReference>
<feature type="domain" description="Ketoreductase" evidence="4">
    <location>
        <begin position="19"/>
        <end position="207"/>
    </location>
</feature>
<dbReference type="Proteomes" id="UP000271708">
    <property type="component" value="Chromosome"/>
</dbReference>
<keyword evidence="2" id="KW-0560">Oxidoreductase</keyword>
<dbReference type="PRINTS" id="PR00081">
    <property type="entry name" value="GDHRDH"/>
</dbReference>
<proteinExistence type="inferred from homology"/>
<dbReference type="GO" id="GO:0016020">
    <property type="term" value="C:membrane"/>
    <property type="evidence" value="ECO:0007669"/>
    <property type="project" value="TreeGrafter"/>
</dbReference>
<gene>
    <name evidence="5" type="ORF">EEW87_000545</name>
</gene>
<dbReference type="InterPro" id="IPR057326">
    <property type="entry name" value="KR_dom"/>
</dbReference>
<dbReference type="InterPro" id="IPR002347">
    <property type="entry name" value="SDR_fam"/>
</dbReference>
<evidence type="ECO:0000313" key="5">
    <source>
        <dbReference type="EMBL" id="QFQ29139.1"/>
    </source>
</evidence>
<dbReference type="PANTHER" id="PTHR44196:SF1">
    <property type="entry name" value="DEHYDROGENASE_REDUCTASE SDR FAMILY MEMBER 7B"/>
    <property type="match status" value="1"/>
</dbReference>
<organism evidence="5 6">
    <name type="scientific">Janibacter melonis</name>
    <dbReference type="NCBI Taxonomy" id="262209"/>
    <lineage>
        <taxon>Bacteria</taxon>
        <taxon>Bacillati</taxon>
        <taxon>Actinomycetota</taxon>
        <taxon>Actinomycetes</taxon>
        <taxon>Micrococcales</taxon>
        <taxon>Intrasporangiaceae</taxon>
        <taxon>Janibacter</taxon>
    </lineage>
</organism>
<dbReference type="GO" id="GO:0016491">
    <property type="term" value="F:oxidoreductase activity"/>
    <property type="evidence" value="ECO:0007669"/>
    <property type="project" value="UniProtKB-KW"/>
</dbReference>